<dbReference type="RefSeq" id="WP_097072642.1">
    <property type="nucleotide sequence ID" value="NZ_OBMQ01000002.1"/>
</dbReference>
<dbReference type="OrthoDB" id="5189031at2"/>
<reference evidence="3" key="1">
    <citation type="submission" date="2017-08" db="EMBL/GenBank/DDBJ databases">
        <authorList>
            <person name="Varghese N."/>
            <person name="Submissions S."/>
        </authorList>
    </citation>
    <scope>NUCLEOTIDE SEQUENCE [LARGE SCALE GENOMIC DNA]</scope>
    <source>
        <strain evidence="3">JC22</strain>
    </source>
</reference>
<feature type="transmembrane region" description="Helical" evidence="1">
    <location>
        <begin position="106"/>
        <end position="126"/>
    </location>
</feature>
<protein>
    <recommendedName>
        <fullName evidence="4">TspO/MBR related protein</fullName>
    </recommendedName>
</protein>
<keyword evidence="1" id="KW-0472">Membrane</keyword>
<gene>
    <name evidence="2" type="ORF">SAMN05880501_102300</name>
</gene>
<feature type="transmembrane region" description="Helical" evidence="1">
    <location>
        <begin position="45"/>
        <end position="62"/>
    </location>
</feature>
<dbReference type="EMBL" id="OBMQ01000002">
    <property type="protein sequence ID" value="SOB99968.1"/>
    <property type="molecule type" value="Genomic_DNA"/>
</dbReference>
<evidence type="ECO:0000256" key="1">
    <source>
        <dbReference type="SAM" id="Phobius"/>
    </source>
</evidence>
<sequence>MSRLIIITCSLIAAMLFTFNAYWQEFNGKSTIDIFNRLPILFAPANYVYFLWFIVFIILFLWANKYWSLRTTEKSLTNRQTILFLCVIICQISSLFSWHHERFLQSLILSVIQLIIMFALYLTYPLKKEMLNLRIPITLYFSWSTYLFILKFCYILVYNGWEGFGLSNALWAVIVMTVGAAIALHLRYHYYDIIFPIVFIWCYVGIAIENGFDELLVSTAALFLSGVMVVGIFFMKKNPARLK</sequence>
<feature type="transmembrane region" description="Helical" evidence="1">
    <location>
        <begin position="138"/>
        <end position="157"/>
    </location>
</feature>
<accession>A0A285RZK6</accession>
<keyword evidence="1" id="KW-0812">Transmembrane</keyword>
<evidence type="ECO:0008006" key="4">
    <source>
        <dbReference type="Google" id="ProtNLM"/>
    </source>
</evidence>
<evidence type="ECO:0000313" key="2">
    <source>
        <dbReference type="EMBL" id="SOB99968.1"/>
    </source>
</evidence>
<feature type="transmembrane region" description="Helical" evidence="1">
    <location>
        <begin position="169"/>
        <end position="186"/>
    </location>
</feature>
<keyword evidence="1" id="KW-1133">Transmembrane helix</keyword>
<evidence type="ECO:0000313" key="3">
    <source>
        <dbReference type="Proteomes" id="UP000219636"/>
    </source>
</evidence>
<feature type="transmembrane region" description="Helical" evidence="1">
    <location>
        <begin position="215"/>
        <end position="235"/>
    </location>
</feature>
<feature type="transmembrane region" description="Helical" evidence="1">
    <location>
        <begin position="193"/>
        <end position="209"/>
    </location>
</feature>
<dbReference type="AlphaFoldDB" id="A0A285RZK6"/>
<organism evidence="2 3">
    <name type="scientific">Ureibacillus xyleni</name>
    <dbReference type="NCBI Taxonomy" id="614648"/>
    <lineage>
        <taxon>Bacteria</taxon>
        <taxon>Bacillati</taxon>
        <taxon>Bacillota</taxon>
        <taxon>Bacilli</taxon>
        <taxon>Bacillales</taxon>
        <taxon>Caryophanaceae</taxon>
        <taxon>Ureibacillus</taxon>
    </lineage>
</organism>
<proteinExistence type="predicted"/>
<name>A0A285RZK6_9BACL</name>
<keyword evidence="3" id="KW-1185">Reference proteome</keyword>
<feature type="transmembrane region" description="Helical" evidence="1">
    <location>
        <begin position="82"/>
        <end position="100"/>
    </location>
</feature>
<dbReference type="Proteomes" id="UP000219636">
    <property type="component" value="Unassembled WGS sequence"/>
</dbReference>